<feature type="binding site" evidence="5">
    <location>
        <begin position="11"/>
        <end position="16"/>
    </location>
    <ligand>
        <name>ATP</name>
        <dbReference type="ChEBI" id="CHEBI:30616"/>
    </ligand>
</feature>
<evidence type="ECO:0000256" key="1">
    <source>
        <dbReference type="ARBA" id="ARBA00009018"/>
    </source>
</evidence>
<dbReference type="InterPro" id="IPR027417">
    <property type="entry name" value="P-loop_NTPase"/>
</dbReference>
<dbReference type="EMBL" id="CP006917">
    <property type="protein sequence ID" value="AHC39098.1"/>
    <property type="molecule type" value="Genomic_DNA"/>
</dbReference>
<evidence type="ECO:0000256" key="3">
    <source>
        <dbReference type="ARBA" id="ARBA00022840"/>
    </source>
</evidence>
<dbReference type="NCBIfam" id="TIGR00152">
    <property type="entry name" value="dephospho-CoA kinase"/>
    <property type="match status" value="1"/>
</dbReference>
<keyword evidence="4 5" id="KW-0173">Coenzyme A biosynthesis</keyword>
<dbReference type="UniPathway" id="UPA00241">
    <property type="reaction ID" value="UER00356"/>
</dbReference>
<evidence type="ECO:0000313" key="8">
    <source>
        <dbReference type="Proteomes" id="UP000018689"/>
    </source>
</evidence>
<dbReference type="GO" id="GO:0015937">
    <property type="term" value="P:coenzyme A biosynthetic process"/>
    <property type="evidence" value="ECO:0007669"/>
    <property type="project" value="UniProtKB-UniRule"/>
</dbReference>
<dbReference type="Gene3D" id="3.40.50.300">
    <property type="entry name" value="P-loop containing nucleotide triphosphate hydrolases"/>
    <property type="match status" value="1"/>
</dbReference>
<name>V9R716_9RICK</name>
<keyword evidence="8" id="KW-1185">Reference proteome</keyword>
<dbReference type="HOGENOM" id="CLU_057180_3_0_5"/>
<dbReference type="KEGG" id="emr:EMUR_01430"/>
<keyword evidence="3 5" id="KW-0067">ATP-binding</keyword>
<evidence type="ECO:0000256" key="6">
    <source>
        <dbReference type="NCBIfam" id="TIGR00152"/>
    </source>
</evidence>
<dbReference type="GO" id="GO:0005524">
    <property type="term" value="F:ATP binding"/>
    <property type="evidence" value="ECO:0007669"/>
    <property type="project" value="UniProtKB-UniRule"/>
</dbReference>
<keyword evidence="5" id="KW-0808">Transferase</keyword>
<dbReference type="CDD" id="cd02022">
    <property type="entry name" value="DPCK"/>
    <property type="match status" value="1"/>
</dbReference>
<dbReference type="STRING" id="1423892.EMUR_01430"/>
<comment type="catalytic activity">
    <reaction evidence="5">
        <text>3'-dephospho-CoA + ATP = ADP + CoA + H(+)</text>
        <dbReference type="Rhea" id="RHEA:18245"/>
        <dbReference type="ChEBI" id="CHEBI:15378"/>
        <dbReference type="ChEBI" id="CHEBI:30616"/>
        <dbReference type="ChEBI" id="CHEBI:57287"/>
        <dbReference type="ChEBI" id="CHEBI:57328"/>
        <dbReference type="ChEBI" id="CHEBI:456216"/>
        <dbReference type="EC" id="2.7.1.24"/>
    </reaction>
</comment>
<evidence type="ECO:0000256" key="2">
    <source>
        <dbReference type="ARBA" id="ARBA00022741"/>
    </source>
</evidence>
<evidence type="ECO:0000256" key="4">
    <source>
        <dbReference type="ARBA" id="ARBA00022993"/>
    </source>
</evidence>
<gene>
    <name evidence="5" type="primary">coaE</name>
    <name evidence="7" type="ORF">EMUR_01430</name>
</gene>
<protein>
    <recommendedName>
        <fullName evidence="5 6">Dephospho-CoA kinase</fullName>
        <ecNumber evidence="5 6">2.7.1.24</ecNumber>
    </recommendedName>
    <alternativeName>
        <fullName evidence="5">Dephosphocoenzyme A kinase</fullName>
    </alternativeName>
</protein>
<organism evidence="7 8">
    <name type="scientific">Ehrlichia muris AS145</name>
    <dbReference type="NCBI Taxonomy" id="1423892"/>
    <lineage>
        <taxon>Bacteria</taxon>
        <taxon>Pseudomonadati</taxon>
        <taxon>Pseudomonadota</taxon>
        <taxon>Alphaproteobacteria</taxon>
        <taxon>Rickettsiales</taxon>
        <taxon>Anaplasmataceae</taxon>
        <taxon>Ehrlichia</taxon>
    </lineage>
</organism>
<comment type="subcellular location">
    <subcellularLocation>
        <location evidence="5">Cytoplasm</location>
    </subcellularLocation>
</comment>
<dbReference type="Pfam" id="PF01121">
    <property type="entry name" value="CoaE"/>
    <property type="match status" value="1"/>
</dbReference>
<dbReference type="RefSeq" id="WP_024071912.1">
    <property type="nucleotide sequence ID" value="NC_023063.1"/>
</dbReference>
<sequence length="202" mass="23577">MVIFGLTGGVGAGKSLVASYFRTFFKAVVFDADQVVHDLYSHDNNVIELVNTYFPDSVSNGVVNKSNLRYHFFTYSRLWIEFQSILHSMVLKKQKDFIMFHNRQSTRYVVLDVPLLVECNFYSCCNFIIHITTNRLLQMQRVLCRGLSVKEFELIMTIQFSENDRKKFADFTIKTGLSKSDVLLQIKKIMFDISNRSKYLNY</sequence>
<dbReference type="HAMAP" id="MF_00376">
    <property type="entry name" value="Dephospho_CoA_kinase"/>
    <property type="match status" value="1"/>
</dbReference>
<dbReference type="AlphaFoldDB" id="V9R716"/>
<keyword evidence="2 5" id="KW-0547">Nucleotide-binding</keyword>
<comment type="function">
    <text evidence="5">Catalyzes the phosphorylation of the 3'-hydroxyl group of dephosphocoenzyme A to form coenzyme A.</text>
</comment>
<dbReference type="GO" id="GO:0004140">
    <property type="term" value="F:dephospho-CoA kinase activity"/>
    <property type="evidence" value="ECO:0007669"/>
    <property type="project" value="UniProtKB-UniRule"/>
</dbReference>
<dbReference type="PROSITE" id="PS51219">
    <property type="entry name" value="DPCK"/>
    <property type="match status" value="1"/>
</dbReference>
<dbReference type="OrthoDB" id="9812943at2"/>
<dbReference type="EC" id="2.7.1.24" evidence="5 6"/>
<comment type="similarity">
    <text evidence="1 5">Belongs to the CoaE family.</text>
</comment>
<keyword evidence="5 7" id="KW-0418">Kinase</keyword>
<dbReference type="SUPFAM" id="SSF52540">
    <property type="entry name" value="P-loop containing nucleoside triphosphate hydrolases"/>
    <property type="match status" value="1"/>
</dbReference>
<evidence type="ECO:0000256" key="5">
    <source>
        <dbReference type="HAMAP-Rule" id="MF_00376"/>
    </source>
</evidence>
<keyword evidence="5" id="KW-0963">Cytoplasm</keyword>
<dbReference type="PATRIC" id="fig|1423892.3.peg.295"/>
<proteinExistence type="inferred from homology"/>
<comment type="pathway">
    <text evidence="5">Cofactor biosynthesis; coenzyme A biosynthesis; CoA from (R)-pantothenate: step 5/5.</text>
</comment>
<evidence type="ECO:0000313" key="7">
    <source>
        <dbReference type="EMBL" id="AHC39098.1"/>
    </source>
</evidence>
<dbReference type="Proteomes" id="UP000018689">
    <property type="component" value="Chromosome"/>
</dbReference>
<dbReference type="InterPro" id="IPR001977">
    <property type="entry name" value="Depp_CoAkinase"/>
</dbReference>
<accession>V9R716</accession>
<reference evidence="7 8" key="1">
    <citation type="journal article" date="2014" name="Genome Announc.">
        <title>Complete Genome Sequence of Ehrlichia muris Strain AS145T, a Model Monocytotropic Ehrlichia Strain.</title>
        <authorList>
            <person name="Thirumalapura N.R."/>
            <person name="Qin X."/>
            <person name="Kuriakose J.A."/>
            <person name="Walker D.H."/>
        </authorList>
    </citation>
    <scope>NUCLEOTIDE SEQUENCE [LARGE SCALE GENOMIC DNA]</scope>
    <source>
        <strain evidence="8">AS154</strain>
    </source>
</reference>
<dbReference type="GO" id="GO:0005737">
    <property type="term" value="C:cytoplasm"/>
    <property type="evidence" value="ECO:0007669"/>
    <property type="project" value="UniProtKB-SubCell"/>
</dbReference>